<protein>
    <recommendedName>
        <fullName evidence="4">Secreted protein</fullName>
    </recommendedName>
</protein>
<name>A0ABP8DII9_9ACTN</name>
<evidence type="ECO:0008006" key="4">
    <source>
        <dbReference type="Google" id="ProtNLM"/>
    </source>
</evidence>
<dbReference type="Proteomes" id="UP001500620">
    <property type="component" value="Unassembled WGS sequence"/>
</dbReference>
<dbReference type="EMBL" id="BAABAT010000025">
    <property type="protein sequence ID" value="GAA4256905.1"/>
    <property type="molecule type" value="Genomic_DNA"/>
</dbReference>
<feature type="signal peptide" evidence="1">
    <location>
        <begin position="1"/>
        <end position="26"/>
    </location>
</feature>
<feature type="chain" id="PRO_5047279989" description="Secreted protein" evidence="1">
    <location>
        <begin position="27"/>
        <end position="183"/>
    </location>
</feature>
<organism evidence="2 3">
    <name type="scientific">Dactylosporangium darangshiense</name>
    <dbReference type="NCBI Taxonomy" id="579108"/>
    <lineage>
        <taxon>Bacteria</taxon>
        <taxon>Bacillati</taxon>
        <taxon>Actinomycetota</taxon>
        <taxon>Actinomycetes</taxon>
        <taxon>Micromonosporales</taxon>
        <taxon>Micromonosporaceae</taxon>
        <taxon>Dactylosporangium</taxon>
    </lineage>
</organism>
<proteinExistence type="predicted"/>
<evidence type="ECO:0000313" key="3">
    <source>
        <dbReference type="Proteomes" id="UP001500620"/>
    </source>
</evidence>
<keyword evidence="3" id="KW-1185">Reference proteome</keyword>
<accession>A0ABP8DII9</accession>
<keyword evidence="1" id="KW-0732">Signal</keyword>
<dbReference type="RefSeq" id="WP_345133872.1">
    <property type="nucleotide sequence ID" value="NZ_BAABAT010000025.1"/>
</dbReference>
<sequence>MSIKRIAVATAAAVIALLSAAGPAAADEPQPEGPMNRTVEVQPGWYNAVVQRSCGATEVWGVAAGRGTPEFNKGNYQVCHYGTSSVSILIPEEYNYTDDDHLIDAAVRQKANGEAASRAFASYCPHWLPAGPNRAPIVNYKAQAYQITVWDTYANGDVQLRAFGIANFYSSAAVTWSPTCNTR</sequence>
<evidence type="ECO:0000313" key="2">
    <source>
        <dbReference type="EMBL" id="GAA4256905.1"/>
    </source>
</evidence>
<evidence type="ECO:0000256" key="1">
    <source>
        <dbReference type="SAM" id="SignalP"/>
    </source>
</evidence>
<reference evidence="3" key="1">
    <citation type="journal article" date="2019" name="Int. J. Syst. Evol. Microbiol.">
        <title>The Global Catalogue of Microorganisms (GCM) 10K type strain sequencing project: providing services to taxonomists for standard genome sequencing and annotation.</title>
        <authorList>
            <consortium name="The Broad Institute Genomics Platform"/>
            <consortium name="The Broad Institute Genome Sequencing Center for Infectious Disease"/>
            <person name="Wu L."/>
            <person name="Ma J."/>
        </authorList>
    </citation>
    <scope>NUCLEOTIDE SEQUENCE [LARGE SCALE GENOMIC DNA]</scope>
    <source>
        <strain evidence="3">JCM 17441</strain>
    </source>
</reference>
<gene>
    <name evidence="2" type="ORF">GCM10022255_071650</name>
</gene>
<comment type="caution">
    <text evidence="2">The sequence shown here is derived from an EMBL/GenBank/DDBJ whole genome shotgun (WGS) entry which is preliminary data.</text>
</comment>